<name>A0AA39UYL8_9AGAR</name>
<dbReference type="EMBL" id="JAUEPU010000011">
    <property type="protein sequence ID" value="KAK0498435.1"/>
    <property type="molecule type" value="Genomic_DNA"/>
</dbReference>
<dbReference type="Proteomes" id="UP001175228">
    <property type="component" value="Unassembled WGS sequence"/>
</dbReference>
<evidence type="ECO:0000313" key="2">
    <source>
        <dbReference type="Proteomes" id="UP001175228"/>
    </source>
</evidence>
<dbReference type="AlphaFoldDB" id="A0AA39UYL8"/>
<accession>A0AA39UYL8</accession>
<comment type="caution">
    <text evidence="1">The sequence shown here is derived from an EMBL/GenBank/DDBJ whole genome shotgun (WGS) entry which is preliminary data.</text>
</comment>
<reference evidence="1" key="1">
    <citation type="submission" date="2023-06" db="EMBL/GenBank/DDBJ databases">
        <authorList>
            <consortium name="Lawrence Berkeley National Laboratory"/>
            <person name="Ahrendt S."/>
            <person name="Sahu N."/>
            <person name="Indic B."/>
            <person name="Wong-Bajracharya J."/>
            <person name="Merenyi Z."/>
            <person name="Ke H.-M."/>
            <person name="Monk M."/>
            <person name="Kocsube S."/>
            <person name="Drula E."/>
            <person name="Lipzen A."/>
            <person name="Balint B."/>
            <person name="Henrissat B."/>
            <person name="Andreopoulos B."/>
            <person name="Martin F.M."/>
            <person name="Harder C.B."/>
            <person name="Rigling D."/>
            <person name="Ford K.L."/>
            <person name="Foster G.D."/>
            <person name="Pangilinan J."/>
            <person name="Papanicolaou A."/>
            <person name="Barry K."/>
            <person name="LaButti K."/>
            <person name="Viragh M."/>
            <person name="Koriabine M."/>
            <person name="Yan M."/>
            <person name="Riley R."/>
            <person name="Champramary S."/>
            <person name="Plett K.L."/>
            <person name="Tsai I.J."/>
            <person name="Slot J."/>
            <person name="Sipos G."/>
            <person name="Plett J."/>
            <person name="Nagy L.G."/>
            <person name="Grigoriev I.V."/>
        </authorList>
    </citation>
    <scope>NUCLEOTIDE SEQUENCE</scope>
    <source>
        <strain evidence="1">HWK02</strain>
    </source>
</reference>
<proteinExistence type="predicted"/>
<sequence>MPLTLPVDYRSDTPHRRLQPSILLARAAIPHVIWGQDAEHYSLVRSFFFWNKLDLQILLPPSRIQEAVALLSPLYSPMTCDETDKEERAYNASHRDEYSDYTLAFRDRLDDFVRLKSLERNTWSDPSRVLLISNTIFNYPLDETTPISLPLCPILPFPTVSALLRLMPIHLQKCRDTGYTHQIFEFVNVCRALLGRAIGFSFPEEVQKVYSNADELPTRLKEMISSLDEREKRWVYDCFAMRSNGSSDEAVGSDDDDDE</sequence>
<protein>
    <submittedName>
        <fullName evidence="1">Uncharacterized protein</fullName>
    </submittedName>
</protein>
<keyword evidence="2" id="KW-1185">Reference proteome</keyword>
<gene>
    <name evidence="1" type="ORF">EDD18DRAFT_1157666</name>
</gene>
<organism evidence="1 2">
    <name type="scientific">Armillaria luteobubalina</name>
    <dbReference type="NCBI Taxonomy" id="153913"/>
    <lineage>
        <taxon>Eukaryota</taxon>
        <taxon>Fungi</taxon>
        <taxon>Dikarya</taxon>
        <taxon>Basidiomycota</taxon>
        <taxon>Agaricomycotina</taxon>
        <taxon>Agaricomycetes</taxon>
        <taxon>Agaricomycetidae</taxon>
        <taxon>Agaricales</taxon>
        <taxon>Marasmiineae</taxon>
        <taxon>Physalacriaceae</taxon>
        <taxon>Armillaria</taxon>
    </lineage>
</organism>
<evidence type="ECO:0000313" key="1">
    <source>
        <dbReference type="EMBL" id="KAK0498435.1"/>
    </source>
</evidence>